<dbReference type="GO" id="GO:0016491">
    <property type="term" value="F:oxidoreductase activity"/>
    <property type="evidence" value="ECO:0007669"/>
    <property type="project" value="UniProtKB-KW"/>
</dbReference>
<dbReference type="PANTHER" id="PTHR44196">
    <property type="entry name" value="DEHYDROGENASE/REDUCTASE SDR FAMILY MEMBER 7B"/>
    <property type="match status" value="1"/>
</dbReference>
<keyword evidence="2" id="KW-0560">Oxidoreductase</keyword>
<dbReference type="PANTHER" id="PTHR44196:SF4">
    <property type="entry name" value="SHORT CHAIN DEHYDROGENASE"/>
    <property type="match status" value="1"/>
</dbReference>
<gene>
    <name evidence="5" type="ORF">NMW_1442</name>
</gene>
<evidence type="ECO:0000256" key="3">
    <source>
        <dbReference type="SAM" id="MobiDB-lite"/>
    </source>
</evidence>
<evidence type="ECO:0000259" key="4">
    <source>
        <dbReference type="Pfam" id="PF01593"/>
    </source>
</evidence>
<sequence>MMNTPHPRPKIAVIGAGWAGLSAAVTLARHADVTLFEAGRQAGGRARALAGNTDGFGFLDNGQHILLGAYRGVLRLMKTIGSDPRAAFLRVPLHWHMHGGLQFRALPLPAPLHILGGVLLARRAPTAFKAKLLADMSDLQKSARLGQPDTTVAQWLKQRNVPRAAVMQFWQPLVWGALNTPLETASLRVLCNVLSDGVLTKKSGSDYLLPKQDLGAIVAEPALADLQRLGADIRLETRVCRLNTLPDGKVLVNGEAFDAAVPATAPYHAAALLPEGTPEHVQTAYQNLRYHAITTVYLRYAEPVRLPAPLTGLADGTVQWLLCRGRLGLPENEVSAVISVSDRVGAFTNRAWADKSSRRPQTHPSAFGRTRSRARHHRKTRHNRSRCPAAGFVVAAPAPHLPRRRLPPPGLPRHARSRRTIRFRGGGNLPAKPERCRLKTPAGIGTLYKVRQNAKIPPTDHQKGKSMATLSDKTILITGASQGLGEQVAKAYAAAGATVILVARHQKKLEKVYDAIVEAGHPEPFAIRFDLMSAEEKEFNQFAATIAEATQGKLDGIVHCAGYFYALSPLDFQTVAEWVNQYRINTVAPMGLTRALFPLLKQSPDASVIFVGESHGETPKAYWGGFGASKAALNYLCKVARRRMGTLSATCAPTSSSPAPSIPRNASNPIRAKPKANAKATGDVLPAFVWWASAESKGRSGEIVYL</sequence>
<dbReference type="SUPFAM" id="SSF51735">
    <property type="entry name" value="NAD(P)-binding Rossmann-fold domains"/>
    <property type="match status" value="1"/>
</dbReference>
<dbReference type="Pfam" id="PF00106">
    <property type="entry name" value="adh_short"/>
    <property type="match status" value="1"/>
</dbReference>
<accession>C6SKH3</accession>
<dbReference type="PRINTS" id="PR00081">
    <property type="entry name" value="GDHRDH"/>
</dbReference>
<evidence type="ECO:0000313" key="5">
    <source>
        <dbReference type="EMBL" id="CBA08194.1"/>
    </source>
</evidence>
<dbReference type="Pfam" id="PF01593">
    <property type="entry name" value="Amino_oxidase"/>
    <property type="match status" value="1"/>
</dbReference>
<dbReference type="InterPro" id="IPR002347">
    <property type="entry name" value="SDR_fam"/>
</dbReference>
<dbReference type="InterPro" id="IPR036188">
    <property type="entry name" value="FAD/NAD-bd_sf"/>
</dbReference>
<protein>
    <recommendedName>
        <fullName evidence="4">Amine oxidase domain-containing protein</fullName>
    </recommendedName>
</protein>
<feature type="domain" description="Amine oxidase" evidence="4">
    <location>
        <begin position="19"/>
        <end position="326"/>
    </location>
</feature>
<evidence type="ECO:0000256" key="1">
    <source>
        <dbReference type="ARBA" id="ARBA00006484"/>
    </source>
</evidence>
<feature type="compositionally biased region" description="Basic residues" evidence="3">
    <location>
        <begin position="370"/>
        <end position="385"/>
    </location>
</feature>
<feature type="region of interest" description="Disordered" evidence="3">
    <location>
        <begin position="650"/>
        <end position="677"/>
    </location>
</feature>
<name>C6SKH3_NEIME</name>
<dbReference type="AlphaFoldDB" id="C6SKH3"/>
<dbReference type="NCBIfam" id="NF006431">
    <property type="entry name" value="PRK08703.1"/>
    <property type="match status" value="1"/>
</dbReference>
<comment type="similarity">
    <text evidence="1">Belongs to the short-chain dehydrogenases/reductases (SDR) family.</text>
</comment>
<dbReference type="EMBL" id="AM889138">
    <property type="protein sequence ID" value="CBA08194.1"/>
    <property type="molecule type" value="Genomic_DNA"/>
</dbReference>
<dbReference type="Gene3D" id="3.40.50.720">
    <property type="entry name" value="NAD(P)-binding Rossmann-like Domain"/>
    <property type="match status" value="1"/>
</dbReference>
<reference evidence="5" key="1">
    <citation type="journal article" date="2008" name="Proc. Natl. Acad. Sci. U.S.A.">
        <title>Whole-genome comparison of disease and carriage strains provides insights into virulence evolution in Neisseria meningitidis.</title>
        <authorList>
            <person name="Schoen C."/>
            <person name="Blom J."/>
            <person name="Claus H."/>
            <person name="Schramm-Glueck A."/>
            <person name="Brandt P."/>
            <person name="Mueller T."/>
            <person name="Goesmann A."/>
            <person name="Joseph B."/>
            <person name="Konietzny S."/>
            <person name="Kurzai O."/>
            <person name="Schmitt C."/>
            <person name="Friedrich T."/>
            <person name="Linke B."/>
            <person name="Vogel U."/>
            <person name="Frosch M."/>
        </authorList>
    </citation>
    <scope>NUCLEOTIDE SEQUENCE</scope>
    <source>
        <strain evidence="5">Alpha275</strain>
    </source>
</reference>
<proteinExistence type="inferred from homology"/>
<evidence type="ECO:0000256" key="2">
    <source>
        <dbReference type="ARBA" id="ARBA00023002"/>
    </source>
</evidence>
<feature type="compositionally biased region" description="Low complexity" evidence="3">
    <location>
        <begin position="650"/>
        <end position="659"/>
    </location>
</feature>
<dbReference type="InterPro" id="IPR036291">
    <property type="entry name" value="NAD(P)-bd_dom_sf"/>
</dbReference>
<dbReference type="GO" id="GO:0016020">
    <property type="term" value="C:membrane"/>
    <property type="evidence" value="ECO:0007669"/>
    <property type="project" value="TreeGrafter"/>
</dbReference>
<feature type="region of interest" description="Disordered" evidence="3">
    <location>
        <begin position="353"/>
        <end position="385"/>
    </location>
</feature>
<dbReference type="SUPFAM" id="SSF51905">
    <property type="entry name" value="FAD/NAD(P)-binding domain"/>
    <property type="match status" value="1"/>
</dbReference>
<dbReference type="InterPro" id="IPR002937">
    <property type="entry name" value="Amino_oxidase"/>
</dbReference>
<organism evidence="5">
    <name type="scientific">Neisseria meningitidis alpha275</name>
    <dbReference type="NCBI Taxonomy" id="295996"/>
    <lineage>
        <taxon>Bacteria</taxon>
        <taxon>Pseudomonadati</taxon>
        <taxon>Pseudomonadota</taxon>
        <taxon>Betaproteobacteria</taxon>
        <taxon>Neisseriales</taxon>
        <taxon>Neisseriaceae</taxon>
        <taxon>Neisseria</taxon>
    </lineage>
</organism>
<dbReference type="Gene3D" id="3.50.50.60">
    <property type="entry name" value="FAD/NAD(P)-binding domain"/>
    <property type="match status" value="1"/>
</dbReference>